<dbReference type="PANTHER" id="PTHR40094:SF1">
    <property type="entry name" value="UBIQUITIN DOMAIN-CONTAINING PROTEIN"/>
    <property type="match status" value="1"/>
</dbReference>
<sequence length="1598" mass="177208">METKQPSSFWHLLPIVFALAFIGLGLSYRIYQDTPIGGVTGTVWLNDLHKPIAGAEVVLTPAGNNPYRHQLRTLSNLHGKFLLSRVPTGDYDVSADTPAHSIQISRIHVGEGSLTPVTLFLQRSLSRFEIVQRQRVFGTKEQGRFAVRGYVSDRVPLDKDSYHVQVYRTKLSQILQNKQLASALDALSAADTISTTHYLASLLHPTTMPTPKLVLEKEVAIGKPDVEGFFYKRFALPPLPPGLYLLRLRHQEDCVAGWLQITDMGMVLKQADTQTLAYVVDMPSGDPIPHCMVRCYHENEVRLQTQTNQNGLALFTNPQSPFLESQFFVAQRGDDEVVVKGANFNSSRNNLYTVSIYTERPLYRPGQTIYFKGIARRNQLTPVATGTSDGGSAWSYRLPPPHTPVSVVMNDPKGIQVYSQTLYTNSFGAFNGKMTLPIEATTGTYTLFIQMPDGVTGYTKDIAVAAYRKPEFQVTLTPERPLYVRGEPIRLHVHASYFYGAPLANAVVSYQVFNQSNLQSMDEYDIFPASPDEGEAQREGYYGSLEQEGQTTLDSNGDAVISVPTKPTHSFAFLPQREIADFDVTVTVNNRQEEQRCQVPVVSGDYALDVQPTGYFCLPGQSISVLTTVHTWQQQAVPQQPVTLELAYEKLGNYSDYHRYLWTTLHATTDALGRAVFTFQPPHAGSLQLVLRTRDAKGRSIETTDSIEVYDASYEGSTSFTSTDPTLLTDKRAYTPGETAQLLLVCPIVPSKVLITLEGNRIYRTFTVAMSQHSLVVPIPILKEYGPNVFISACYLGAKASGNNSISVRIPVPDKRLFVTLTPDHPSYGDHLPLYLPGSRVTYHIHVSDAHGRPVKSDLSFAVVDEAIFKLQEESPDIVYRAFYPYRQNSVTTSFSNDTVTLGSEQKAASTIQIRRKFADTALWAPDVLTDSRGNATVSFAVPDNLTTWRATAIAQTMSTQFGWQISKIQVSKPFLLQMELPRLLTQGDQATVTTSVRNDTGLPQNVIVRLQAEGLQIQGAVQQQLHIENAQQATLSWQVTAPLFGSAKLTATAWTLPTSTGGPSFNDGVELPLTVRPFGRTQLASYSGEVGAGNPQVEVFRLNPQTVLSATQVKVHLIPSLASALSDSVDAISAYPYSCVEQTASGLIANLVASKTLPRLGLSASPAMNSAIQENVARLYRLQHDDGAWGWWQYDNDDPWMTAYALESLLLAMKYGYPVAQQVIDSGAKAAIAMLPKTPLDVQPFVLYVLLQCGNRELVAKARSHFILPGLSSENLAYTVLIDKALGRSLNDSLNALLRRARIEGALMHWEGQTVPGFFYADSTYTTLLALQALLTANPQNPLIESGLRWFLLRHADSYWMNTRDMALAIRFLGSYLLQKRMHSPTGTLAISVNGRLVAHVPISAQMPLRDVTVPPGLLQLNKNTVELKLLEGSSPIFYTLEVRSVETTPNDLPLPPLKLPGFQLTRNYYRLSDKGELIPTNDRFAPNESILVRLSFVVPKDMSYVLMEDPLPAGLEVTERGTADVEGDWDYWFSSMDIRDDRLTFFIRSLSKGKHVIDYHLRAQTAGRFTALPTRLQAMYDPDTNVETGSERVEVR</sequence>
<feature type="transmembrane region" description="Helical" evidence="2">
    <location>
        <begin position="12"/>
        <end position="31"/>
    </location>
</feature>
<keyword evidence="2" id="KW-0812">Transmembrane</keyword>
<evidence type="ECO:0000313" key="5">
    <source>
        <dbReference type="EMBL" id="CCW36061.1"/>
    </source>
</evidence>
<dbReference type="GO" id="GO:0004866">
    <property type="term" value="F:endopeptidase inhibitor activity"/>
    <property type="evidence" value="ECO:0007669"/>
    <property type="project" value="InterPro"/>
</dbReference>
<dbReference type="Gene3D" id="2.20.130.20">
    <property type="match status" value="1"/>
</dbReference>
<dbReference type="InterPro" id="IPR011625">
    <property type="entry name" value="A2M_N_BRD"/>
</dbReference>
<evidence type="ECO:0000256" key="1">
    <source>
        <dbReference type="ARBA" id="ARBA00010556"/>
    </source>
</evidence>
<dbReference type="Pfam" id="PF01835">
    <property type="entry name" value="MG2"/>
    <property type="match status" value="1"/>
</dbReference>
<dbReference type="PATRIC" id="fig|1303518.3.peg.2342"/>
<feature type="domain" description="Alpha-2-macroglobulin bait region" evidence="3">
    <location>
        <begin position="726"/>
        <end position="871"/>
    </location>
</feature>
<dbReference type="Gene3D" id="1.50.10.20">
    <property type="match status" value="2"/>
</dbReference>
<keyword evidence="2" id="KW-0472">Membrane</keyword>
<dbReference type="InterPro" id="IPR051802">
    <property type="entry name" value="YfhM-like"/>
</dbReference>
<dbReference type="GO" id="GO:0005615">
    <property type="term" value="C:extracellular space"/>
    <property type="evidence" value="ECO:0007669"/>
    <property type="project" value="InterPro"/>
</dbReference>
<dbReference type="SUPFAM" id="SSF49478">
    <property type="entry name" value="Cna protein B-type domain"/>
    <property type="match status" value="1"/>
</dbReference>
<dbReference type="Pfam" id="PF07703">
    <property type="entry name" value="A2M_BRD"/>
    <property type="match status" value="1"/>
</dbReference>
<dbReference type="Gene3D" id="2.60.40.1930">
    <property type="match status" value="1"/>
</dbReference>
<name>S0EW74_CHTCT</name>
<evidence type="ECO:0000256" key="2">
    <source>
        <dbReference type="SAM" id="Phobius"/>
    </source>
</evidence>
<dbReference type="InterPro" id="IPR001599">
    <property type="entry name" value="Macroglobln_a2"/>
</dbReference>
<comment type="similarity">
    <text evidence="1">Belongs to the protease inhibitor I39 (alpha-2-macroglobulin) family. Bacterial alpha-2-macroglobulin subfamily.</text>
</comment>
<dbReference type="RefSeq" id="WP_016483581.1">
    <property type="nucleotide sequence ID" value="NC_021487.1"/>
</dbReference>
<dbReference type="Pfam" id="PF07678">
    <property type="entry name" value="TED_complement"/>
    <property type="match status" value="1"/>
</dbReference>
<dbReference type="InterPro" id="IPR041246">
    <property type="entry name" value="Bact_MG10"/>
</dbReference>
<dbReference type="PANTHER" id="PTHR40094">
    <property type="entry name" value="ALPHA-2-MACROGLOBULIN HOMOLOG"/>
    <property type="match status" value="1"/>
</dbReference>
<dbReference type="InterPro" id="IPR011626">
    <property type="entry name" value="Alpha-macroglobulin_TED"/>
</dbReference>
<dbReference type="KEGG" id="ccz:CCALI_02254"/>
<dbReference type="EMBL" id="HF951689">
    <property type="protein sequence ID" value="CCW36061.1"/>
    <property type="molecule type" value="Genomic_DNA"/>
</dbReference>
<evidence type="ECO:0000259" key="4">
    <source>
        <dbReference type="SMART" id="SM01360"/>
    </source>
</evidence>
<dbReference type="SMART" id="SM01359">
    <property type="entry name" value="A2M_N_2"/>
    <property type="match status" value="1"/>
</dbReference>
<dbReference type="InterPro" id="IPR002890">
    <property type="entry name" value="MG2"/>
</dbReference>
<dbReference type="SUPFAM" id="SSF48239">
    <property type="entry name" value="Terpenoid cyclases/Protein prenyltransferases"/>
    <property type="match status" value="1"/>
</dbReference>
<dbReference type="Pfam" id="PF00207">
    <property type="entry name" value="A2M"/>
    <property type="match status" value="1"/>
</dbReference>
<dbReference type="eggNOG" id="COG2373">
    <property type="taxonomic scope" value="Bacteria"/>
</dbReference>
<dbReference type="CDD" id="cd02891">
    <property type="entry name" value="A2M_like"/>
    <property type="match status" value="1"/>
</dbReference>
<dbReference type="STRING" id="454171.CP488_01840"/>
<dbReference type="Gene3D" id="2.60.40.1120">
    <property type="entry name" value="Carboxypeptidase-like, regulatory domain"/>
    <property type="match status" value="1"/>
</dbReference>
<evidence type="ECO:0000259" key="3">
    <source>
        <dbReference type="SMART" id="SM01359"/>
    </source>
</evidence>
<protein>
    <submittedName>
        <fullName evidence="5">Large extracellular alpha-helical protein</fullName>
    </submittedName>
</protein>
<reference evidence="6" key="1">
    <citation type="submission" date="2013-03" db="EMBL/GenBank/DDBJ databases">
        <title>Genome sequence of Chthonomonas calidirosea, the first sequenced genome from the Armatimonadetes phylum (formally candidate division OP10).</title>
        <authorList>
            <person name="Lee K.C.Y."/>
            <person name="Morgan X.C."/>
            <person name="Dunfield P.F."/>
            <person name="Tamas I."/>
            <person name="Houghton K.M."/>
            <person name="Vyssotski M."/>
            <person name="Ryan J.L.J."/>
            <person name="Lagutin K."/>
            <person name="McDonald I.R."/>
            <person name="Stott M.B."/>
        </authorList>
    </citation>
    <scope>NUCLEOTIDE SEQUENCE [LARGE SCALE GENOMIC DNA]</scope>
    <source>
        <strain evidence="6">DSM 23976 / ICMP 18418 / T49</strain>
    </source>
</reference>
<accession>S0EW74</accession>
<dbReference type="HOGENOM" id="CLU_002018_1_0_0"/>
<keyword evidence="6" id="KW-1185">Reference proteome</keyword>
<dbReference type="SMART" id="SM01360">
    <property type="entry name" value="A2M"/>
    <property type="match status" value="1"/>
</dbReference>
<dbReference type="Pfam" id="PF17973">
    <property type="entry name" value="bMG10"/>
    <property type="match status" value="1"/>
</dbReference>
<proteinExistence type="inferred from homology"/>
<keyword evidence="2" id="KW-1133">Transmembrane helix</keyword>
<dbReference type="Proteomes" id="UP000014227">
    <property type="component" value="Chromosome I"/>
</dbReference>
<dbReference type="InterPro" id="IPR008930">
    <property type="entry name" value="Terpenoid_cyclase/PrenylTrfase"/>
</dbReference>
<gene>
    <name evidence="5" type="ORF">CCALI_02254</name>
</gene>
<organism evidence="5 6">
    <name type="scientific">Chthonomonas calidirosea (strain DSM 23976 / ICMP 18418 / T49)</name>
    <dbReference type="NCBI Taxonomy" id="1303518"/>
    <lineage>
        <taxon>Bacteria</taxon>
        <taxon>Bacillati</taxon>
        <taxon>Armatimonadota</taxon>
        <taxon>Chthonomonadia</taxon>
        <taxon>Chthonomonadales</taxon>
        <taxon>Chthonomonadaceae</taxon>
        <taxon>Chthonomonas</taxon>
    </lineage>
</organism>
<dbReference type="InParanoid" id="S0EW74"/>
<feature type="domain" description="Alpha-2-macroglobulin" evidence="4">
    <location>
        <begin position="921"/>
        <end position="1011"/>
    </location>
</feature>
<evidence type="ECO:0000313" key="6">
    <source>
        <dbReference type="Proteomes" id="UP000014227"/>
    </source>
</evidence>